<dbReference type="InterPro" id="IPR020556">
    <property type="entry name" value="Amidase_CS"/>
</dbReference>
<dbReference type="EMBL" id="PGTD01000016">
    <property type="protein sequence ID" value="PJE29138.1"/>
    <property type="molecule type" value="Genomic_DNA"/>
</dbReference>
<dbReference type="PANTHER" id="PTHR11895">
    <property type="entry name" value="TRANSAMIDASE"/>
    <property type="match status" value="1"/>
</dbReference>
<keyword evidence="5" id="KW-1185">Reference proteome</keyword>
<dbReference type="PANTHER" id="PTHR11895:SF176">
    <property type="entry name" value="AMIDASE AMID-RELATED"/>
    <property type="match status" value="1"/>
</dbReference>
<accession>A0A285IEX8</accession>
<dbReference type="PROSITE" id="PS00571">
    <property type="entry name" value="AMIDASES"/>
    <property type="match status" value="1"/>
</dbReference>
<sequence length="448" mass="46378">MTDWIDRSLSAQAEALRAGQVSAVALMEATLARIDARSALDAVTWIAPDALEQAAAADRALAEGQETGPLHGLPVALKDLFEAEGQPNTCGSRSMPEGGMPADSAPVAALRRAGALPVLRVATYEFALTGPAWDQPYPPARNPWNPRHITGGSSSGSAAAVAGGLVRVALGTDTGGSVRSPASYCGIVGLKPTRGRVPDSGVFPLSGTLDTVGPLAASVAEAALILDVISGEGMAPASGELGQDPAGMRIGFARDWVLDPEADPSLLPLLDDAVGVLSRLGLGVDLIEMPDYALAEAAGCVIIQHEAWQIHAARLAENGAAYGRDARLNLVTGAALDQADVQAAEAHARDLTRAVDRALEGRDAIVSATTLTPAPAFSDFENGAVWTPMRTFPFNITGHPAISLPCGLLDGLPIGLQIIGRHGEEARICRIAEAFELATDHCLQHPPL</sequence>
<gene>
    <name evidence="2" type="ORF">CVM39_11930</name>
    <name evidence="3" type="ORF">SAMN06297129_0980</name>
</gene>
<dbReference type="OrthoDB" id="9777859at2"/>
<dbReference type="EMBL" id="OBEA01000002">
    <property type="protein sequence ID" value="SNY46525.1"/>
    <property type="molecule type" value="Genomic_DNA"/>
</dbReference>
<evidence type="ECO:0000313" key="2">
    <source>
        <dbReference type="EMBL" id="PJE29138.1"/>
    </source>
</evidence>
<keyword evidence="3" id="KW-0808">Transferase</keyword>
<dbReference type="Proteomes" id="UP000231655">
    <property type="component" value="Unassembled WGS sequence"/>
</dbReference>
<reference evidence="3 4" key="1">
    <citation type="submission" date="2017-09" db="EMBL/GenBank/DDBJ databases">
        <authorList>
            <person name="Ehlers B."/>
            <person name="Leendertz F.H."/>
        </authorList>
    </citation>
    <scope>NUCLEOTIDE SEQUENCE [LARGE SCALE GENOMIC DNA]</scope>
    <source>
        <strain evidence="3 4">CGMCC 1.12662</strain>
    </source>
</reference>
<dbReference type="InterPro" id="IPR000120">
    <property type="entry name" value="Amidase"/>
</dbReference>
<evidence type="ECO:0000313" key="4">
    <source>
        <dbReference type="Proteomes" id="UP000231655"/>
    </source>
</evidence>
<dbReference type="Gene3D" id="3.90.1300.10">
    <property type="entry name" value="Amidase signature (AS) domain"/>
    <property type="match status" value="1"/>
</dbReference>
<evidence type="ECO:0000259" key="1">
    <source>
        <dbReference type="Pfam" id="PF01425"/>
    </source>
</evidence>
<proteinExistence type="predicted"/>
<name>A0A285IEX8_9RHOB</name>
<dbReference type="AlphaFoldDB" id="A0A285IEX8"/>
<evidence type="ECO:0000313" key="5">
    <source>
        <dbReference type="Proteomes" id="UP000231702"/>
    </source>
</evidence>
<dbReference type="InterPro" id="IPR036928">
    <property type="entry name" value="AS_sf"/>
</dbReference>
<dbReference type="Proteomes" id="UP000231702">
    <property type="component" value="Unassembled WGS sequence"/>
</dbReference>
<evidence type="ECO:0000313" key="3">
    <source>
        <dbReference type="EMBL" id="SNY46525.1"/>
    </source>
</evidence>
<feature type="domain" description="Amidase" evidence="1">
    <location>
        <begin position="26"/>
        <end position="429"/>
    </location>
</feature>
<dbReference type="Pfam" id="PF01425">
    <property type="entry name" value="Amidase"/>
    <property type="match status" value="1"/>
</dbReference>
<reference evidence="2 5" key="2">
    <citation type="journal article" date="2018" name="Int. J. Syst. Evol. Microbiol.">
        <title>Pseudooceanicola lipolyticus sp. nov., a marine alphaproteobacterium, reclassification of Oceanicola flagellatus as Pseudooceanicola flagellatus comb. nov. and emended description of the genus Pseudooceanicola.</title>
        <authorList>
            <person name="Huang M.-M."/>
            <person name="Guo L.-L."/>
            <person name="Wu Y.-H."/>
            <person name="Lai Q.-L."/>
            <person name="Shao Z.-Z."/>
            <person name="Wang C.-S."/>
            <person name="Wu M."/>
            <person name="Xu X.-W."/>
        </authorList>
    </citation>
    <scope>NUCLEOTIDE SEQUENCE [LARGE SCALE GENOMIC DNA]</scope>
    <source>
        <strain evidence="2 5">Ar-45</strain>
    </source>
</reference>
<dbReference type="InterPro" id="IPR023631">
    <property type="entry name" value="Amidase_dom"/>
</dbReference>
<dbReference type="SUPFAM" id="SSF75304">
    <property type="entry name" value="Amidase signature (AS) enzymes"/>
    <property type="match status" value="1"/>
</dbReference>
<protein>
    <submittedName>
        <fullName evidence="2">Amidase</fullName>
    </submittedName>
    <submittedName>
        <fullName evidence="3">Aspartyl-tRNA(Asn)/glutamyl-tRNA(Gln) amidotransferase subunit A</fullName>
    </submittedName>
</protein>
<organism evidence="3 4">
    <name type="scientific">Pseudooceanicola antarcticus</name>
    <dbReference type="NCBI Taxonomy" id="1247613"/>
    <lineage>
        <taxon>Bacteria</taxon>
        <taxon>Pseudomonadati</taxon>
        <taxon>Pseudomonadota</taxon>
        <taxon>Alphaproteobacteria</taxon>
        <taxon>Rhodobacterales</taxon>
        <taxon>Paracoccaceae</taxon>
        <taxon>Pseudooceanicola</taxon>
    </lineage>
</organism>
<dbReference type="RefSeq" id="WP_097144775.1">
    <property type="nucleotide sequence ID" value="NZ_OBEA01000002.1"/>
</dbReference>
<dbReference type="GO" id="GO:0016740">
    <property type="term" value="F:transferase activity"/>
    <property type="evidence" value="ECO:0007669"/>
    <property type="project" value="UniProtKB-KW"/>
</dbReference>